<proteinExistence type="predicted"/>
<name>A0A1Y5IMV4_OSTTA</name>
<protein>
    <submittedName>
        <fullName evidence="1">Uncharacterized protein</fullName>
    </submittedName>
</protein>
<dbReference type="Proteomes" id="UP000195557">
    <property type="component" value="Unassembled WGS sequence"/>
</dbReference>
<gene>
    <name evidence="1" type="ORF">BE221DRAFT_189706</name>
</gene>
<dbReference type="EMBL" id="KZ155774">
    <property type="protein sequence ID" value="OUS48412.1"/>
    <property type="molecule type" value="Genomic_DNA"/>
</dbReference>
<evidence type="ECO:0000313" key="1">
    <source>
        <dbReference type="EMBL" id="OUS48412.1"/>
    </source>
</evidence>
<organism evidence="1">
    <name type="scientific">Ostreococcus tauri</name>
    <name type="common">Marine green alga</name>
    <dbReference type="NCBI Taxonomy" id="70448"/>
    <lineage>
        <taxon>Eukaryota</taxon>
        <taxon>Viridiplantae</taxon>
        <taxon>Chlorophyta</taxon>
        <taxon>Mamiellophyceae</taxon>
        <taxon>Mamiellales</taxon>
        <taxon>Bathycoccaceae</taxon>
        <taxon>Ostreococcus</taxon>
    </lineage>
</organism>
<reference evidence="1" key="1">
    <citation type="submission" date="2017-04" db="EMBL/GenBank/DDBJ databases">
        <title>Population genomics of picophytoplankton unveils novel chromosome hypervariability.</title>
        <authorList>
            <consortium name="DOE Joint Genome Institute"/>
            <person name="Blanc-Mathieu R."/>
            <person name="Krasovec M."/>
            <person name="Hebrard M."/>
            <person name="Yau S."/>
            <person name="Desgranges E."/>
            <person name="Martin J."/>
            <person name="Schackwitz W."/>
            <person name="Kuo A."/>
            <person name="Salin G."/>
            <person name="Donnadieu C."/>
            <person name="Desdevises Y."/>
            <person name="Sanchez-Ferandin S."/>
            <person name="Moreau H."/>
            <person name="Rivals E."/>
            <person name="Grigoriev I.V."/>
            <person name="Grimsley N."/>
            <person name="Eyre-Walker A."/>
            <person name="Piganeau G."/>
        </authorList>
    </citation>
    <scope>NUCLEOTIDE SEQUENCE [LARGE SCALE GENOMIC DNA]</scope>
    <source>
        <strain evidence="1">RCC 1115</strain>
    </source>
</reference>
<dbReference type="AlphaFoldDB" id="A0A1Y5IMV4"/>
<sequence>MFSTTITTSPTVNTRCARGVRCRRRRRGSHATVNAKSGENDAGFLNSLKKLNPFAKKGTSVERARRDEVEASTRQMTEAIFGKGLGGKVMGAMVNKVAGSLREQMAAAGEASAEAYDDAVRAIKLDRELENALGGEIECGPVMSQSSSSSVVNGKKTSKIVIGFAVQSRRTGRRAFVQAESDGENTVVSARDDAGRVFQIGTSSGAKGSGNTYDEVFDIDPNDVIDV</sequence>
<accession>A0A1Y5IMV4</accession>